<dbReference type="AlphaFoldDB" id="A0A2S1YQL9"/>
<dbReference type="KEGG" id="fcr:HYN56_19915"/>
<dbReference type="Proteomes" id="UP000245250">
    <property type="component" value="Chromosome"/>
</dbReference>
<dbReference type="OrthoDB" id="1267899at2"/>
<dbReference type="RefSeq" id="WP_109193786.1">
    <property type="nucleotide sequence ID" value="NZ_CP029255.1"/>
</dbReference>
<protein>
    <submittedName>
        <fullName evidence="1">Uncharacterized protein</fullName>
    </submittedName>
</protein>
<evidence type="ECO:0000313" key="2">
    <source>
        <dbReference type="Proteomes" id="UP000245250"/>
    </source>
</evidence>
<reference evidence="1 2" key="1">
    <citation type="submission" date="2018-05" db="EMBL/GenBank/DDBJ databases">
        <title>Genome sequencing of Flavobacterium sp. HYN0056.</title>
        <authorList>
            <person name="Yi H."/>
            <person name="Baek C."/>
        </authorList>
    </citation>
    <scope>NUCLEOTIDE SEQUENCE [LARGE SCALE GENOMIC DNA]</scope>
    <source>
        <strain evidence="1 2">HYN0056</strain>
    </source>
</reference>
<evidence type="ECO:0000313" key="1">
    <source>
        <dbReference type="EMBL" id="AWK06369.1"/>
    </source>
</evidence>
<organism evidence="1 2">
    <name type="scientific">Flavobacterium crocinum</name>
    <dbReference type="NCBI Taxonomy" id="2183896"/>
    <lineage>
        <taxon>Bacteria</taxon>
        <taxon>Pseudomonadati</taxon>
        <taxon>Bacteroidota</taxon>
        <taxon>Flavobacteriia</taxon>
        <taxon>Flavobacteriales</taxon>
        <taxon>Flavobacteriaceae</taxon>
        <taxon>Flavobacterium</taxon>
    </lineage>
</organism>
<accession>A0A2S1YQL9</accession>
<keyword evidence="2" id="KW-1185">Reference proteome</keyword>
<gene>
    <name evidence="1" type="ORF">HYN56_19915</name>
</gene>
<dbReference type="EMBL" id="CP029255">
    <property type="protein sequence ID" value="AWK06369.1"/>
    <property type="molecule type" value="Genomic_DNA"/>
</dbReference>
<proteinExistence type="predicted"/>
<name>A0A2S1YQL9_9FLAO</name>
<sequence length="89" mass="10205">MTALFSEAFEKYILNKRVISWGFQHETRVILPDGHPSFPSGYYTEYENGYKMIASGSTLHKTNIQEAMILDPQGVPIARDSEDTKPYEF</sequence>